<dbReference type="InterPro" id="IPR035892">
    <property type="entry name" value="C2_domain_sf"/>
</dbReference>
<feature type="transmembrane region" description="Helical" evidence="2">
    <location>
        <begin position="34"/>
        <end position="55"/>
    </location>
</feature>
<reference evidence="4" key="1">
    <citation type="submission" date="2019-08" db="EMBL/GenBank/DDBJ databases">
        <title>The improved chromosome-level genome for the pearl oyster Pinctada fucata martensii using PacBio sequencing and Hi-C.</title>
        <authorList>
            <person name="Zheng Z."/>
        </authorList>
    </citation>
    <scope>NUCLEOTIDE SEQUENCE</scope>
    <source>
        <strain evidence="4">ZZ-2019</strain>
        <tissue evidence="4">Adductor muscle</tissue>
    </source>
</reference>
<evidence type="ECO:0000256" key="1">
    <source>
        <dbReference type="SAM" id="MobiDB-lite"/>
    </source>
</evidence>
<dbReference type="GO" id="GO:0070382">
    <property type="term" value="C:exocytic vesicle"/>
    <property type="evidence" value="ECO:0007669"/>
    <property type="project" value="TreeGrafter"/>
</dbReference>
<dbReference type="GO" id="GO:0005509">
    <property type="term" value="F:calcium ion binding"/>
    <property type="evidence" value="ECO:0007669"/>
    <property type="project" value="TreeGrafter"/>
</dbReference>
<organism evidence="4 5">
    <name type="scientific">Pinctada imbricata</name>
    <name type="common">Atlantic pearl-oyster</name>
    <name type="synonym">Pinctada martensii</name>
    <dbReference type="NCBI Taxonomy" id="66713"/>
    <lineage>
        <taxon>Eukaryota</taxon>
        <taxon>Metazoa</taxon>
        <taxon>Spiralia</taxon>
        <taxon>Lophotrochozoa</taxon>
        <taxon>Mollusca</taxon>
        <taxon>Bivalvia</taxon>
        <taxon>Autobranchia</taxon>
        <taxon>Pteriomorphia</taxon>
        <taxon>Pterioida</taxon>
        <taxon>Pterioidea</taxon>
        <taxon>Pteriidae</taxon>
        <taxon>Pinctada</taxon>
    </lineage>
</organism>
<dbReference type="GO" id="GO:0030276">
    <property type="term" value="F:clathrin binding"/>
    <property type="evidence" value="ECO:0007669"/>
    <property type="project" value="TreeGrafter"/>
</dbReference>
<feature type="domain" description="C2" evidence="3">
    <location>
        <begin position="175"/>
        <end position="300"/>
    </location>
</feature>
<dbReference type="GO" id="GO:0001786">
    <property type="term" value="F:phosphatidylserine binding"/>
    <property type="evidence" value="ECO:0007669"/>
    <property type="project" value="TreeGrafter"/>
</dbReference>
<dbReference type="PROSITE" id="PS50004">
    <property type="entry name" value="C2"/>
    <property type="match status" value="2"/>
</dbReference>
<feature type="compositionally biased region" description="Polar residues" evidence="1">
    <location>
        <begin position="117"/>
        <end position="134"/>
    </location>
</feature>
<gene>
    <name evidence="4" type="ORF">FSP39_019094</name>
</gene>
<dbReference type="GO" id="GO:0048791">
    <property type="term" value="P:calcium ion-regulated exocytosis of neurotransmitter"/>
    <property type="evidence" value="ECO:0007669"/>
    <property type="project" value="TreeGrafter"/>
</dbReference>
<dbReference type="SMART" id="SM00239">
    <property type="entry name" value="C2"/>
    <property type="match status" value="2"/>
</dbReference>
<keyword evidence="2" id="KW-0812">Transmembrane</keyword>
<keyword evidence="2" id="KW-1133">Transmembrane helix</keyword>
<dbReference type="Pfam" id="PF00168">
    <property type="entry name" value="C2"/>
    <property type="match status" value="2"/>
</dbReference>
<evidence type="ECO:0000313" key="4">
    <source>
        <dbReference type="EMBL" id="KAK3098394.1"/>
    </source>
</evidence>
<protein>
    <recommendedName>
        <fullName evidence="3">C2 domain-containing protein</fullName>
    </recommendedName>
</protein>
<dbReference type="AlphaFoldDB" id="A0AA88YBU4"/>
<evidence type="ECO:0000313" key="5">
    <source>
        <dbReference type="Proteomes" id="UP001186944"/>
    </source>
</evidence>
<dbReference type="SUPFAM" id="SSF49562">
    <property type="entry name" value="C2 domain (Calcium/lipid-binding domain, CaLB)"/>
    <property type="match status" value="2"/>
</dbReference>
<keyword evidence="2" id="KW-0472">Membrane</keyword>
<dbReference type="EMBL" id="VSWD01000007">
    <property type="protein sequence ID" value="KAK3098394.1"/>
    <property type="molecule type" value="Genomic_DNA"/>
</dbReference>
<dbReference type="Proteomes" id="UP001186944">
    <property type="component" value="Unassembled WGS sequence"/>
</dbReference>
<feature type="region of interest" description="Disordered" evidence="1">
    <location>
        <begin position="428"/>
        <end position="457"/>
    </location>
</feature>
<dbReference type="Gene3D" id="2.60.40.150">
    <property type="entry name" value="C2 domain"/>
    <property type="match status" value="2"/>
</dbReference>
<proteinExistence type="predicted"/>
<sequence>MVYFTDPKRHEDLGGSLANGHQGDRFVQDNTLQIVLAVTAAVACSAVLIACAICFRSRRNAARRKSMLGGIMLDIDGPSPFSVALNGQLMPQSGKGTYHALDIVGERPQVELDDEVASSQDSSSMDGTHSAHLSSDNLDNITNMNFDDIPTSRKLKMMRHSKSTGNILQNISEYREYDITVAFNIDHDNENSVLRVTLHSVSDLPFKAQMADIYAKCFLFPSCTEGQVSSIIKGDEVVLFDEMFQFENVSHSELDVSTLRISLYTRSRKRGKSKDNFIAECFLKFSDIDLNLPMPIEKEVPAQRKRIKKQSTADKLLIRALGEMFVLLQYQSMANRMKVFLRRAQNLPKSDRLLGQPVHYVRINLLKDGNVVQYKETRTQSGYSPVWNEPFLFDIPSADIDNHSVEFVIMRGKLYSKDGVVGHVTIGTRRHQSRKQPLERDAPTTCSGNSKMAPHTSGFQVLKNQI</sequence>
<dbReference type="GO" id="GO:0098793">
    <property type="term" value="C:presynapse"/>
    <property type="evidence" value="ECO:0007669"/>
    <property type="project" value="GOC"/>
</dbReference>
<keyword evidence="5" id="KW-1185">Reference proteome</keyword>
<dbReference type="PANTHER" id="PTHR10024:SF351">
    <property type="entry name" value="SYNAPTOTAGMIN-4-LIKE"/>
    <property type="match status" value="1"/>
</dbReference>
<feature type="region of interest" description="Disordered" evidence="1">
    <location>
        <begin position="112"/>
        <end position="134"/>
    </location>
</feature>
<evidence type="ECO:0000256" key="2">
    <source>
        <dbReference type="SAM" id="Phobius"/>
    </source>
</evidence>
<dbReference type="GO" id="GO:0006906">
    <property type="term" value="P:vesicle fusion"/>
    <property type="evidence" value="ECO:0007669"/>
    <property type="project" value="TreeGrafter"/>
</dbReference>
<accession>A0AA88YBU4</accession>
<dbReference type="GO" id="GO:0005544">
    <property type="term" value="F:calcium-dependent phospholipid binding"/>
    <property type="evidence" value="ECO:0007669"/>
    <property type="project" value="TreeGrafter"/>
</dbReference>
<dbReference type="InterPro" id="IPR000008">
    <property type="entry name" value="C2_dom"/>
</dbReference>
<feature type="domain" description="C2" evidence="3">
    <location>
        <begin position="320"/>
        <end position="442"/>
    </location>
</feature>
<dbReference type="GO" id="GO:0030424">
    <property type="term" value="C:axon"/>
    <property type="evidence" value="ECO:0007669"/>
    <property type="project" value="TreeGrafter"/>
</dbReference>
<name>A0AA88YBU4_PINIB</name>
<dbReference type="GO" id="GO:0000149">
    <property type="term" value="F:SNARE binding"/>
    <property type="evidence" value="ECO:0007669"/>
    <property type="project" value="TreeGrafter"/>
</dbReference>
<comment type="caution">
    <text evidence="4">The sequence shown here is derived from an EMBL/GenBank/DDBJ whole genome shotgun (WGS) entry which is preliminary data.</text>
</comment>
<dbReference type="PANTHER" id="PTHR10024">
    <property type="entry name" value="SYNAPTOTAGMIN"/>
    <property type="match status" value="1"/>
</dbReference>
<dbReference type="GO" id="GO:0005886">
    <property type="term" value="C:plasma membrane"/>
    <property type="evidence" value="ECO:0007669"/>
    <property type="project" value="TreeGrafter"/>
</dbReference>
<evidence type="ECO:0000259" key="3">
    <source>
        <dbReference type="PROSITE" id="PS50004"/>
    </source>
</evidence>